<evidence type="ECO:0000313" key="2">
    <source>
        <dbReference type="EMBL" id="CAA9582350.1"/>
    </source>
</evidence>
<gene>
    <name evidence="2" type="ORF">AVDCRST_MAG88-3500</name>
</gene>
<protein>
    <submittedName>
        <fullName evidence="2">Uncharacterized protein</fullName>
    </submittedName>
</protein>
<evidence type="ECO:0000256" key="1">
    <source>
        <dbReference type="SAM" id="MobiDB-lite"/>
    </source>
</evidence>
<dbReference type="AlphaFoldDB" id="A0A6J4VML2"/>
<name>A0A6J4VML2_9BACT</name>
<reference evidence="2" key="1">
    <citation type="submission" date="2020-02" db="EMBL/GenBank/DDBJ databases">
        <authorList>
            <person name="Meier V. D."/>
        </authorList>
    </citation>
    <scope>NUCLEOTIDE SEQUENCE</scope>
    <source>
        <strain evidence="2">AVDCRST_MAG88</strain>
    </source>
</reference>
<feature type="region of interest" description="Disordered" evidence="1">
    <location>
        <begin position="23"/>
        <end position="43"/>
    </location>
</feature>
<accession>A0A6J4VML2</accession>
<dbReference type="EMBL" id="CADCWM010000844">
    <property type="protein sequence ID" value="CAA9582350.1"/>
    <property type="molecule type" value="Genomic_DNA"/>
</dbReference>
<proteinExistence type="predicted"/>
<organism evidence="2">
    <name type="scientific">uncultured Thermomicrobiales bacterium</name>
    <dbReference type="NCBI Taxonomy" id="1645740"/>
    <lineage>
        <taxon>Bacteria</taxon>
        <taxon>Pseudomonadati</taxon>
        <taxon>Thermomicrobiota</taxon>
        <taxon>Thermomicrobia</taxon>
        <taxon>Thermomicrobiales</taxon>
        <taxon>environmental samples</taxon>
    </lineage>
</organism>
<sequence>MAARQLLAPLLAHLARYPRPPLVPDGPAVGRRRCTLSGHTGRV</sequence>